<reference evidence="2" key="1">
    <citation type="submission" date="2017-11" db="EMBL/GenBank/DDBJ databases">
        <authorList>
            <person name="Chan K.G."/>
            <person name="Lee L.S."/>
        </authorList>
    </citation>
    <scope>NUCLEOTIDE SEQUENCE [LARGE SCALE GENOMIC DNA]</scope>
    <source>
        <strain evidence="2">DSM 100970</strain>
    </source>
</reference>
<dbReference type="Pfam" id="PF02962">
    <property type="entry name" value="CHMI"/>
    <property type="match status" value="1"/>
</dbReference>
<dbReference type="InterPro" id="IPR004220">
    <property type="entry name" value="5-COMe_2-OHmuconate_Isoase"/>
</dbReference>
<sequence>MFYLINLRLKRFKVPHLILECSDNIIEENRQLLNILHDCQQMLVENLPTSLESCKSRVVRHQDYLLGNGEVKNAFIHLEVRVLKGRSEELLKRLAEELKTCISARLLKSLGNDLNLKLSVEVVELSGIYVN</sequence>
<evidence type="ECO:0000313" key="2">
    <source>
        <dbReference type="Proteomes" id="UP000236655"/>
    </source>
</evidence>
<dbReference type="Proteomes" id="UP000236655">
    <property type="component" value="Chromosome"/>
</dbReference>
<proteinExistence type="predicted"/>
<dbReference type="Gene3D" id="3.30.429.10">
    <property type="entry name" value="Macrophage Migration Inhibitory Factor"/>
    <property type="match status" value="1"/>
</dbReference>
<dbReference type="InterPro" id="IPR014347">
    <property type="entry name" value="Tautomerase/MIF_sf"/>
</dbReference>
<evidence type="ECO:0008006" key="3">
    <source>
        <dbReference type="Google" id="ProtNLM"/>
    </source>
</evidence>
<accession>A0A2I7N3Y7</accession>
<dbReference type="PANTHER" id="PTHR37950:SF1">
    <property type="entry name" value="4-HYDROXYPHENYLACETATE CATABOLISM PROTEIN"/>
    <property type="match status" value="1"/>
</dbReference>
<dbReference type="SUPFAM" id="SSF55331">
    <property type="entry name" value="Tautomerase/MIF"/>
    <property type="match status" value="1"/>
</dbReference>
<name>A0A2I7N3Y7_9NEIS</name>
<organism evidence="1 2">
    <name type="scientific">Aquella oligotrophica</name>
    <dbReference type="NCBI Taxonomy" id="2067065"/>
    <lineage>
        <taxon>Bacteria</taxon>
        <taxon>Pseudomonadati</taxon>
        <taxon>Pseudomonadota</taxon>
        <taxon>Betaproteobacteria</taxon>
        <taxon>Neisseriales</taxon>
        <taxon>Neisseriaceae</taxon>
        <taxon>Aquella</taxon>
    </lineage>
</organism>
<protein>
    <recommendedName>
        <fullName evidence="3">5-carboxymethyl-2-hydroxymuconate isomerase</fullName>
    </recommendedName>
</protein>
<dbReference type="GO" id="GO:0008704">
    <property type="term" value="F:5-carboxymethyl-2-hydroxymuconate delta-isomerase activity"/>
    <property type="evidence" value="ECO:0007669"/>
    <property type="project" value="InterPro"/>
</dbReference>
<keyword evidence="2" id="KW-1185">Reference proteome</keyword>
<dbReference type="AlphaFoldDB" id="A0A2I7N3Y7"/>
<dbReference type="KEGG" id="nba:CUN60_02350"/>
<dbReference type="PANTHER" id="PTHR37950">
    <property type="entry name" value="4-HYDROXYPHENYLACETATE CATABOLISM PROTEIN"/>
    <property type="match status" value="1"/>
</dbReference>
<dbReference type="EMBL" id="CP024847">
    <property type="protein sequence ID" value="AUR51190.1"/>
    <property type="molecule type" value="Genomic_DNA"/>
</dbReference>
<gene>
    <name evidence="1" type="ORF">CUN60_02350</name>
</gene>
<evidence type="ECO:0000313" key="1">
    <source>
        <dbReference type="EMBL" id="AUR51190.1"/>
    </source>
</evidence>